<dbReference type="SUPFAM" id="SSF75011">
    <property type="entry name" value="3-carboxy-cis,cis-mucoante lactonizing enzyme"/>
    <property type="match status" value="1"/>
</dbReference>
<evidence type="ECO:0000256" key="2">
    <source>
        <dbReference type="ARBA" id="ARBA00022475"/>
    </source>
</evidence>
<keyword evidence="3" id="KW-0472">Membrane</keyword>
<evidence type="ECO:0000256" key="1">
    <source>
        <dbReference type="ARBA" id="ARBA00004236"/>
    </source>
</evidence>
<evidence type="ECO:0008006" key="6">
    <source>
        <dbReference type="Google" id="ProtNLM"/>
    </source>
</evidence>
<keyword evidence="5" id="KW-1185">Reference proteome</keyword>
<keyword evidence="2" id="KW-1003">Cell membrane</keyword>
<dbReference type="AlphaFoldDB" id="A0A172U2H2"/>
<dbReference type="Proteomes" id="UP000077177">
    <property type="component" value="Chromosome"/>
</dbReference>
<dbReference type="InterPro" id="IPR015943">
    <property type="entry name" value="WD40/YVTN_repeat-like_dom_sf"/>
</dbReference>
<organism evidence="4 5">
    <name type="scientific">Flavisolibacter tropicus</name>
    <dbReference type="NCBI Taxonomy" id="1492898"/>
    <lineage>
        <taxon>Bacteria</taxon>
        <taxon>Pseudomonadati</taxon>
        <taxon>Bacteroidota</taxon>
        <taxon>Chitinophagia</taxon>
        <taxon>Chitinophagales</taxon>
        <taxon>Chitinophagaceae</taxon>
        <taxon>Flavisolibacter</taxon>
    </lineage>
</organism>
<dbReference type="InterPro" id="IPR009722">
    <property type="entry name" value="YjiK/CarP"/>
</dbReference>
<comment type="subcellular location">
    <subcellularLocation>
        <location evidence="1">Cell membrane</location>
    </subcellularLocation>
</comment>
<accession>A0A172U2H2</accession>
<dbReference type="Gene3D" id="2.130.10.10">
    <property type="entry name" value="YVTN repeat-like/Quinoprotein amine dehydrogenase"/>
    <property type="match status" value="1"/>
</dbReference>
<dbReference type="EMBL" id="CP011390">
    <property type="protein sequence ID" value="ANE53422.1"/>
    <property type="molecule type" value="Genomic_DNA"/>
</dbReference>
<evidence type="ECO:0000313" key="4">
    <source>
        <dbReference type="EMBL" id="ANE53422.1"/>
    </source>
</evidence>
<gene>
    <name evidence="4" type="ORF">SY85_10720</name>
</gene>
<sequence length="266" mass="28984">MLLGNNVAQASPAPGISNVGHTINGLSKWELPAILKEVSGIKYLGNNRFACIQDRLGSIFIYNTTDNKIEKEIPFAKAGNYEGIAIAGTSAYVVQSDGTLYEVQDYEGATPVVKQYDIPLTAKNNVEGLTYDKKNDRLLLVTKGNLPRNRQCKGVYAFDLKSRKLVAKPVVKINLADPIFCSLKGKDNAFLPSAIEIHPITNDIYILQGSDPKLLVMDEKGQMKKMYTYSRSNLPHAEGLAFSPEGELFISNAGTTGAATIQKVGL</sequence>
<dbReference type="KEGG" id="fla:SY85_10720"/>
<protein>
    <recommendedName>
        <fullName evidence="6">SMP-30/Gluconolactonase/LRE-like region domain-containing protein</fullName>
    </recommendedName>
</protein>
<reference evidence="5" key="1">
    <citation type="submission" date="2015-01" db="EMBL/GenBank/DDBJ databases">
        <title>Flavisolibacter sp./LCS9/ whole genome sequencing.</title>
        <authorList>
            <person name="Kim M.K."/>
            <person name="Srinivasan S."/>
            <person name="Lee J.-J."/>
        </authorList>
    </citation>
    <scope>NUCLEOTIDE SEQUENCE [LARGE SCALE GENOMIC DNA]</scope>
    <source>
        <strain evidence="5">LCS9</strain>
    </source>
</reference>
<proteinExistence type="predicted"/>
<evidence type="ECO:0000256" key="3">
    <source>
        <dbReference type="ARBA" id="ARBA00023136"/>
    </source>
</evidence>
<dbReference type="Pfam" id="PF06977">
    <property type="entry name" value="SdiA-regulated"/>
    <property type="match status" value="1"/>
</dbReference>
<evidence type="ECO:0000313" key="5">
    <source>
        <dbReference type="Proteomes" id="UP000077177"/>
    </source>
</evidence>
<reference evidence="4 5" key="2">
    <citation type="journal article" date="2016" name="Int. J. Syst. Evol. Microbiol.">
        <title>Flavisolibacter tropicus sp. nov., isolated from tropical soil.</title>
        <authorList>
            <person name="Lee J.J."/>
            <person name="Kang M.S."/>
            <person name="Kim G.S."/>
            <person name="Lee C.S."/>
            <person name="Lim S."/>
            <person name="Lee J."/>
            <person name="Roh S.H."/>
            <person name="Kang H."/>
            <person name="Ha J.M."/>
            <person name="Bae S."/>
            <person name="Jung H.Y."/>
            <person name="Kim M.K."/>
        </authorList>
    </citation>
    <scope>NUCLEOTIDE SEQUENCE [LARGE SCALE GENOMIC DNA]</scope>
    <source>
        <strain evidence="4 5">LCS9</strain>
    </source>
</reference>
<dbReference type="STRING" id="1492898.SY85_10720"/>
<dbReference type="GO" id="GO:0005886">
    <property type="term" value="C:plasma membrane"/>
    <property type="evidence" value="ECO:0007669"/>
    <property type="project" value="UniProtKB-SubCell"/>
</dbReference>
<name>A0A172U2H2_9BACT</name>